<dbReference type="InterPro" id="IPR035914">
    <property type="entry name" value="Sperma_CUB_dom_sf"/>
</dbReference>
<keyword evidence="1" id="KW-1015">Disulfide bond</keyword>
<evidence type="ECO:0000256" key="2">
    <source>
        <dbReference type="PROSITE-ProRule" id="PRU00059"/>
    </source>
</evidence>
<feature type="compositionally biased region" description="Basic residues" evidence="3">
    <location>
        <begin position="187"/>
        <end position="205"/>
    </location>
</feature>
<dbReference type="EMBL" id="LSMT01000066">
    <property type="protein sequence ID" value="PFX29427.1"/>
    <property type="molecule type" value="Genomic_DNA"/>
</dbReference>
<dbReference type="PANTHER" id="PTHR46908">
    <property type="entry name" value="CUBILIN-LIKE PROTEIN"/>
    <property type="match status" value="1"/>
</dbReference>
<evidence type="ECO:0000313" key="5">
    <source>
        <dbReference type="EMBL" id="PFX29427.1"/>
    </source>
</evidence>
<proteinExistence type="predicted"/>
<dbReference type="SMART" id="SM00042">
    <property type="entry name" value="CUB"/>
    <property type="match status" value="1"/>
</dbReference>
<feature type="region of interest" description="Disordered" evidence="3">
    <location>
        <begin position="714"/>
        <end position="757"/>
    </location>
</feature>
<dbReference type="SUPFAM" id="SSF49854">
    <property type="entry name" value="Spermadhesin, CUB domain"/>
    <property type="match status" value="1"/>
</dbReference>
<feature type="compositionally biased region" description="Polar residues" evidence="3">
    <location>
        <begin position="611"/>
        <end position="621"/>
    </location>
</feature>
<dbReference type="InterPro" id="IPR052129">
    <property type="entry name" value="Spermadhesin-Link_domain"/>
</dbReference>
<feature type="region of interest" description="Disordered" evidence="3">
    <location>
        <begin position="543"/>
        <end position="590"/>
    </location>
</feature>
<evidence type="ECO:0000259" key="4">
    <source>
        <dbReference type="PROSITE" id="PS01180"/>
    </source>
</evidence>
<feature type="region of interest" description="Disordered" evidence="3">
    <location>
        <begin position="606"/>
        <end position="625"/>
    </location>
</feature>
<feature type="region of interest" description="Disordered" evidence="3">
    <location>
        <begin position="67"/>
        <end position="129"/>
    </location>
</feature>
<dbReference type="CDD" id="cd00041">
    <property type="entry name" value="CUB"/>
    <property type="match status" value="1"/>
</dbReference>
<dbReference type="OrthoDB" id="5971117at2759"/>
<feature type="compositionally biased region" description="Basic residues" evidence="3">
    <location>
        <begin position="96"/>
        <end position="107"/>
    </location>
</feature>
<dbReference type="AlphaFoldDB" id="A0A2B4SLN7"/>
<feature type="compositionally biased region" description="Low complexity" evidence="3">
    <location>
        <begin position="109"/>
        <end position="127"/>
    </location>
</feature>
<feature type="compositionally biased region" description="Basic and acidic residues" evidence="3">
    <location>
        <begin position="67"/>
        <end position="94"/>
    </location>
</feature>
<dbReference type="InterPro" id="IPR000859">
    <property type="entry name" value="CUB_dom"/>
</dbReference>
<organism evidence="5 6">
    <name type="scientific">Stylophora pistillata</name>
    <name type="common">Smooth cauliflower coral</name>
    <dbReference type="NCBI Taxonomy" id="50429"/>
    <lineage>
        <taxon>Eukaryota</taxon>
        <taxon>Metazoa</taxon>
        <taxon>Cnidaria</taxon>
        <taxon>Anthozoa</taxon>
        <taxon>Hexacorallia</taxon>
        <taxon>Scleractinia</taxon>
        <taxon>Astrocoeniina</taxon>
        <taxon>Pocilloporidae</taxon>
        <taxon>Stylophora</taxon>
    </lineage>
</organism>
<dbReference type="PANTHER" id="PTHR46908:SF8">
    <property type="entry name" value="C-TYPE LECTIN DOMAIN-CONTAINING PROTEIN"/>
    <property type="match status" value="1"/>
</dbReference>
<feature type="region of interest" description="Disordered" evidence="3">
    <location>
        <begin position="170"/>
        <end position="205"/>
    </location>
</feature>
<feature type="region of interest" description="Disordered" evidence="3">
    <location>
        <begin position="632"/>
        <end position="673"/>
    </location>
</feature>
<keyword evidence="6" id="KW-1185">Reference proteome</keyword>
<name>A0A2B4SLN7_STYPI</name>
<gene>
    <name evidence="5" type="primary">Tll2</name>
    <name evidence="5" type="ORF">AWC38_SpisGene5846</name>
</gene>
<dbReference type="Gene3D" id="2.60.120.290">
    <property type="entry name" value="Spermadhesin, CUB domain"/>
    <property type="match status" value="1"/>
</dbReference>
<evidence type="ECO:0000256" key="3">
    <source>
        <dbReference type="SAM" id="MobiDB-lite"/>
    </source>
</evidence>
<feature type="compositionally biased region" description="Acidic residues" evidence="3">
    <location>
        <begin position="657"/>
        <end position="667"/>
    </location>
</feature>
<comment type="caution">
    <text evidence="5">The sequence shown here is derived from an EMBL/GenBank/DDBJ whole genome shotgun (WGS) entry which is preliminary data.</text>
</comment>
<dbReference type="Pfam" id="PF00431">
    <property type="entry name" value="CUB"/>
    <property type="match status" value="1"/>
</dbReference>
<reference evidence="6" key="1">
    <citation type="journal article" date="2017" name="bioRxiv">
        <title>Comparative analysis of the genomes of Stylophora pistillata and Acropora digitifera provides evidence for extensive differences between species of corals.</title>
        <authorList>
            <person name="Voolstra C.R."/>
            <person name="Li Y."/>
            <person name="Liew Y.J."/>
            <person name="Baumgarten S."/>
            <person name="Zoccola D."/>
            <person name="Flot J.-F."/>
            <person name="Tambutte S."/>
            <person name="Allemand D."/>
            <person name="Aranda M."/>
        </authorList>
    </citation>
    <scope>NUCLEOTIDE SEQUENCE [LARGE SCALE GENOMIC DNA]</scope>
</reference>
<dbReference type="PROSITE" id="PS01180">
    <property type="entry name" value="CUB"/>
    <property type="match status" value="1"/>
</dbReference>
<comment type="caution">
    <text evidence="2">Lacks conserved residue(s) required for the propagation of feature annotation.</text>
</comment>
<protein>
    <submittedName>
        <fullName evidence="5">Tolloid-like protein 2</fullName>
    </submittedName>
</protein>
<evidence type="ECO:0000256" key="1">
    <source>
        <dbReference type="ARBA" id="ARBA00023157"/>
    </source>
</evidence>
<feature type="region of interest" description="Disordered" evidence="3">
    <location>
        <begin position="800"/>
        <end position="819"/>
    </location>
</feature>
<evidence type="ECO:0000313" key="6">
    <source>
        <dbReference type="Proteomes" id="UP000225706"/>
    </source>
</evidence>
<feature type="domain" description="CUB" evidence="4">
    <location>
        <begin position="240"/>
        <end position="362"/>
    </location>
</feature>
<sequence length="819" mass="90265">MDSKNNFLQTEEVMSNSYIRVSFSFGFNKDYSYSSRDSLQDGSQIEARLHSSGGRPLISMRLAFKMADEQGRPEREEKKKDSSRKHHEEGEMSRSRLQKKTKRKQKNQSRANSSSSNSSSRSRSPSRGDAVVTTMHCNFVNQYVLVYRSSWQKNRRREGSIQEALHPAKLAAAPRVPLNQIPQQKGQKGKRERRRKERRRAGGKKQTKLLALFNFQSYALQLVVARPRTSRQAGSLPTACQSRKRLIDNEGTITSPKFRGQYQANSSCTWIITPPKNANVSLRFTSFNFQSNSNQCGGNKCHCDFVQIKELDSTSSNAGFNVKYCNGNPPDKILYLMSRVRIRFVSDSTGEETGFKLHYKTLQTPAPAPTMGVVGTSVNQTVVTTTSTRIASEPPTNTGSSSNVNVSGFSIPLSTFTSKAPINSTAGIVFQVTPETRITTELTGARTPLPRTFRVTFGGGESAWTTPGHVVVAKEQKVVEEKVPDIVVLGPSIPVVMIFVLVVAGIAWWNYKFNSEEHNRPSPMVGGYKKISFAGRLLELAEGVRTPRPSRPSSCAEETVPLTKPSTSKGPYLSPGVASTGGGSRPSSRPASLLLRDALVNMFGEGRESEGQTPGSGSPSKRTSKRVSFIDEEAGQPLVQHETSPPEQIEEVHNEPVEDDNIKEEPDDTVKPARILQIPAILVRQPSEDIDFAMESPSRTSSFHKDEDPVLVEESPDLQAAMPEQAADHEPKGNEGNNGSPWNDFGENYTDSSSEDIPDRSLIFPDLEDFLLNLDKDSDLDEPPYSCASHIGDILRKSYGDEGLSGLGPDTVLDVPEGK</sequence>
<accession>A0A2B4SLN7</accession>
<dbReference type="Proteomes" id="UP000225706">
    <property type="component" value="Unassembled WGS sequence"/>
</dbReference>